<dbReference type="InterPro" id="IPR013783">
    <property type="entry name" value="Ig-like_fold"/>
</dbReference>
<keyword evidence="4" id="KW-1185">Reference proteome</keyword>
<sequence>MKTLAVGARNSRKALRLLTGTVVAVGMALGGAAAGGNSAFGAAASYTYTSTADFNGGTALNLNTANDELKLTPSFTFPFVWVPASARGTIVKINANTGAVVGEYWSAPQNMAHDPSRTTVDQNGNVWAGNRAEASGGQGSVVQIGLKEAGQCVDRNGNGVIDTSVGLGDIRPWANGSSEDTGGGVTTADDECVIHFVRTTGHTIRQVSIDADNHAWVGGPGLVSSIGRYFDRISPTGTIVKTFKLPDSGPYAAYGGLIDEHGVLWSAAGPTGEDFVWRIDLASIPDTTPPAVLTSPANYTLVPSPSAYGMGKDPSGNIWVSDFYSGTVGKISPAGSVLGTFLTATSGNRGVAVTADGDVWVAGSGDGHVARLHNNGSPVTTIDVGDTPTGVSVDANGKVWVSLLGWNQAKRIDPATNSVDATTDLGAGAGPYTYGDMTGNVNVGGPASGTWTKVIDSGTAGQHWSTADWTAVLNGGDVTVTAAASADGATYGADTPVSDGGTLGLTGRYLRLTVTLDRTAAMVDADITPVLEDITVTTNRVPVAVAGDDQNADEGDLVTLNGTASSDPDGDTLGYSWELLPGYTGPAVTLSDATVAQPTFTPTDNGVYTFRLTVDDGNGGSATDDVLVTVDNVAPVIQSFSSPADPVPVGSVVNLSATFSDVGTNDTHTASFALDSTNAAGTVTESGGSGSATGSFTLIPAGVYTASVTITDDDGGLDTETALVPVVVYDPAGGFVTGGGRITSPTGAFTPDASLAGKATFGFVSRYQKGATIPSGNTEFVFHAAGLSFHSSSYDWLVISGAQAQYKGVGEVTGLGATDNGSYKFILTAVDGGRLGGTAPDTFRIKIFRDDTVLYDNGPGTPLEGGSIIVHK</sequence>
<dbReference type="PANTHER" id="PTHR40274">
    <property type="entry name" value="VIRGINIAMYCIN B LYASE"/>
    <property type="match status" value="1"/>
</dbReference>
<dbReference type="Gene3D" id="2.60.40.10">
    <property type="entry name" value="Immunoglobulins"/>
    <property type="match status" value="1"/>
</dbReference>
<dbReference type="CDD" id="cd00146">
    <property type="entry name" value="PKD"/>
    <property type="match status" value="1"/>
</dbReference>
<name>A0A543HZL2_9MICO</name>
<dbReference type="Proteomes" id="UP000316747">
    <property type="component" value="Unassembled WGS sequence"/>
</dbReference>
<evidence type="ECO:0000313" key="3">
    <source>
        <dbReference type="EMBL" id="TQM63685.1"/>
    </source>
</evidence>
<evidence type="ECO:0000313" key="4">
    <source>
        <dbReference type="Proteomes" id="UP000316747"/>
    </source>
</evidence>
<dbReference type="InterPro" id="IPR022409">
    <property type="entry name" value="PKD/Chitinase_dom"/>
</dbReference>
<evidence type="ECO:0000256" key="1">
    <source>
        <dbReference type="SAM" id="SignalP"/>
    </source>
</evidence>
<dbReference type="InterPro" id="IPR015943">
    <property type="entry name" value="WD40/YVTN_repeat-like_dom_sf"/>
</dbReference>
<dbReference type="PANTHER" id="PTHR40274:SF3">
    <property type="entry name" value="VIRGINIAMYCIN B LYASE"/>
    <property type="match status" value="1"/>
</dbReference>
<dbReference type="Pfam" id="PF22352">
    <property type="entry name" value="K319L-like_PKD"/>
    <property type="match status" value="1"/>
</dbReference>
<feature type="signal peptide" evidence="1">
    <location>
        <begin position="1"/>
        <end position="34"/>
    </location>
</feature>
<evidence type="ECO:0000259" key="2">
    <source>
        <dbReference type="PROSITE" id="PS50093"/>
    </source>
</evidence>
<dbReference type="AlphaFoldDB" id="A0A543HZL2"/>
<dbReference type="SUPFAM" id="SSF63829">
    <property type="entry name" value="Calcium-dependent phosphotriesterase"/>
    <property type="match status" value="1"/>
</dbReference>
<dbReference type="SUPFAM" id="SSF49299">
    <property type="entry name" value="PKD domain"/>
    <property type="match status" value="1"/>
</dbReference>
<dbReference type="InterPro" id="IPR035986">
    <property type="entry name" value="PKD_dom_sf"/>
</dbReference>
<dbReference type="GO" id="GO:0005975">
    <property type="term" value="P:carbohydrate metabolic process"/>
    <property type="evidence" value="ECO:0007669"/>
    <property type="project" value="UniProtKB-ARBA"/>
</dbReference>
<dbReference type="EMBL" id="VFPM01000001">
    <property type="protein sequence ID" value="TQM63685.1"/>
    <property type="molecule type" value="Genomic_DNA"/>
</dbReference>
<gene>
    <name evidence="3" type="ORF">FBY41_0028</name>
</gene>
<feature type="chain" id="PRO_5022162317" description="PKD domain-containing protein" evidence="1">
    <location>
        <begin position="35"/>
        <end position="872"/>
    </location>
</feature>
<dbReference type="Gene3D" id="2.130.10.10">
    <property type="entry name" value="YVTN repeat-like/Quinoprotein amine dehydrogenase"/>
    <property type="match status" value="2"/>
</dbReference>
<proteinExistence type="predicted"/>
<dbReference type="SMART" id="SM00089">
    <property type="entry name" value="PKD"/>
    <property type="match status" value="1"/>
</dbReference>
<feature type="domain" description="PKD" evidence="2">
    <location>
        <begin position="541"/>
        <end position="630"/>
    </location>
</feature>
<reference evidence="3 4" key="1">
    <citation type="submission" date="2019-06" db="EMBL/GenBank/DDBJ databases">
        <title>Genome sequencing of plant associated microbes to promote plant fitness in Sorghum bicolor and Oryza sativa.</title>
        <authorList>
            <person name="Coleman-Derr D."/>
        </authorList>
    </citation>
    <scope>NUCLEOTIDE SEQUENCE [LARGE SCALE GENOMIC DNA]</scope>
    <source>
        <strain evidence="3 4">KV-663</strain>
    </source>
</reference>
<comment type="caution">
    <text evidence="3">The sequence shown here is derived from an EMBL/GenBank/DDBJ whole genome shotgun (WGS) entry which is preliminary data.</text>
</comment>
<protein>
    <recommendedName>
        <fullName evidence="2">PKD domain-containing protein</fullName>
    </recommendedName>
</protein>
<accession>A0A543HZL2</accession>
<keyword evidence="1" id="KW-0732">Signal</keyword>
<dbReference type="InterPro" id="IPR000601">
    <property type="entry name" value="PKD_dom"/>
</dbReference>
<dbReference type="PROSITE" id="PS50093">
    <property type="entry name" value="PKD"/>
    <property type="match status" value="1"/>
</dbReference>
<dbReference type="InterPro" id="IPR051344">
    <property type="entry name" value="Vgb"/>
</dbReference>
<organism evidence="3 4">
    <name type="scientific">Humibacillus xanthopallidus</name>
    <dbReference type="NCBI Taxonomy" id="412689"/>
    <lineage>
        <taxon>Bacteria</taxon>
        <taxon>Bacillati</taxon>
        <taxon>Actinomycetota</taxon>
        <taxon>Actinomycetes</taxon>
        <taxon>Micrococcales</taxon>
        <taxon>Intrasporangiaceae</taxon>
        <taxon>Humibacillus</taxon>
    </lineage>
</organism>